<feature type="binding site" evidence="3">
    <location>
        <begin position="152"/>
        <end position="154"/>
    </location>
    <ligand>
        <name>D-glyceraldehyde 3-phosphate</name>
        <dbReference type="ChEBI" id="CHEBI:59776"/>
    </ligand>
</feature>
<keyword evidence="4" id="KW-0547">Nucleotide-binding</keyword>
<dbReference type="Pfam" id="PF02800">
    <property type="entry name" value="Gp_dh_C"/>
    <property type="match status" value="1"/>
</dbReference>
<gene>
    <name evidence="8" type="ORF">A3J46_04725</name>
</gene>
<feature type="binding site" evidence="3">
    <location>
        <position position="236"/>
    </location>
    <ligand>
        <name>D-glyceraldehyde 3-phosphate</name>
        <dbReference type="ChEBI" id="CHEBI:59776"/>
    </ligand>
</feature>
<dbReference type="PANTHER" id="PTHR43148">
    <property type="entry name" value="GLYCERALDEHYDE-3-PHOSPHATE DEHYDROGENASE 2"/>
    <property type="match status" value="1"/>
</dbReference>
<feature type="binding site" evidence="3">
    <location>
        <position position="183"/>
    </location>
    <ligand>
        <name>D-glyceraldehyde 3-phosphate</name>
        <dbReference type="ChEBI" id="CHEBI:59776"/>
    </ligand>
</feature>
<comment type="similarity">
    <text evidence="6">Belongs to the glyceraldehyde-3-phosphate dehydrogenase family.</text>
</comment>
<proteinExistence type="inferred from homology"/>
<dbReference type="InterPro" id="IPR020829">
    <property type="entry name" value="GlycerAld_3-P_DH_cat"/>
</dbReference>
<feature type="site" description="Activates thiol group during catalysis" evidence="5">
    <location>
        <position position="180"/>
    </location>
</feature>
<keyword evidence="1" id="KW-0560">Oxidoreductase</keyword>
<reference evidence="8 9" key="1">
    <citation type="journal article" date="2016" name="Nat. Commun.">
        <title>Thousands of microbial genomes shed light on interconnected biogeochemical processes in an aquifer system.</title>
        <authorList>
            <person name="Anantharaman K."/>
            <person name="Brown C.T."/>
            <person name="Hug L.A."/>
            <person name="Sharon I."/>
            <person name="Castelle C.J."/>
            <person name="Probst A.J."/>
            <person name="Thomas B.C."/>
            <person name="Singh A."/>
            <person name="Wilkins M.J."/>
            <person name="Karaoz U."/>
            <person name="Brodie E.L."/>
            <person name="Williams K.H."/>
            <person name="Hubbard S.S."/>
            <person name="Banfield J.F."/>
        </authorList>
    </citation>
    <scope>NUCLEOTIDE SEQUENCE [LARGE SCALE GENOMIC DNA]</scope>
</reference>
<dbReference type="SMART" id="SM00846">
    <property type="entry name" value="Gp_dh_N"/>
    <property type="match status" value="1"/>
</dbReference>
<dbReference type="Proteomes" id="UP000177167">
    <property type="component" value="Unassembled WGS sequence"/>
</dbReference>
<evidence type="ECO:0000256" key="3">
    <source>
        <dbReference type="PIRSR" id="PIRSR000149-2"/>
    </source>
</evidence>
<dbReference type="FunFam" id="3.40.50.720:FF:000001">
    <property type="entry name" value="Glyceraldehyde-3-phosphate dehydrogenase"/>
    <property type="match status" value="1"/>
</dbReference>
<dbReference type="PRINTS" id="PR00078">
    <property type="entry name" value="G3PDHDRGNASE"/>
</dbReference>
<comment type="caution">
    <text evidence="8">The sequence shown here is derived from an EMBL/GenBank/DDBJ whole genome shotgun (WGS) entry which is preliminary data.</text>
</comment>
<feature type="binding site" evidence="4">
    <location>
        <position position="319"/>
    </location>
    <ligand>
        <name>NAD(+)</name>
        <dbReference type="ChEBI" id="CHEBI:57540"/>
    </ligand>
</feature>
<dbReference type="CDD" id="cd05214">
    <property type="entry name" value="GAPDH_I_N"/>
    <property type="match status" value="1"/>
</dbReference>
<dbReference type="EMBL" id="MGJP01000014">
    <property type="protein sequence ID" value="OGN10184.1"/>
    <property type="molecule type" value="Genomic_DNA"/>
</dbReference>
<evidence type="ECO:0000313" key="9">
    <source>
        <dbReference type="Proteomes" id="UP000177167"/>
    </source>
</evidence>
<dbReference type="InterPro" id="IPR036291">
    <property type="entry name" value="NAD(P)-bd_dom_sf"/>
</dbReference>
<accession>A0A1F8FAG6</accession>
<dbReference type="InterPro" id="IPR020831">
    <property type="entry name" value="GlycerAld/Erythrose_P_DH"/>
</dbReference>
<dbReference type="InterPro" id="IPR020828">
    <property type="entry name" value="GlycerAld_3-P_DH_NAD(P)-bd"/>
</dbReference>
<sequence>MAKIAINGFGRIGRSFFKLAITKPELEIVAINDLGDLDNLAYLLKYDSAYGKFDKEASVKGDKLVVGGKEYHFIHEKDLSKLPWKDMGVDIVVEATGAFETYDKIKVHLDAGAKRVVLTAPAKDDDTDDARTVLMGVNDDDLKTCKISSNGSCTTNSASPVLQILSEKLGVKKAFLNTTHGYTATQNLVDGPVKGHDFRRGRAAGVNIVPSYTGAALAVGRAVKDVENKFEGTAMRVPIITGSLSAITFVSSRATTAEEINKILRDAAMDDRWQGIFRATDEQLVSSDIVGDPHAAIADLSLTKVVDGDLCSVYSWYDNEFGYTNSLVMHVLKVAKNV</sequence>
<dbReference type="GO" id="GO:0051287">
    <property type="term" value="F:NAD binding"/>
    <property type="evidence" value="ECO:0007669"/>
    <property type="project" value="InterPro"/>
</dbReference>
<feature type="binding site" evidence="4">
    <location>
        <position position="119"/>
    </location>
    <ligand>
        <name>NAD(+)</name>
        <dbReference type="ChEBI" id="CHEBI:57540"/>
    </ligand>
</feature>
<evidence type="ECO:0000256" key="6">
    <source>
        <dbReference type="RuleBase" id="RU000397"/>
    </source>
</evidence>
<keyword evidence="4" id="KW-0520">NAD</keyword>
<dbReference type="PIRSF" id="PIRSF000149">
    <property type="entry name" value="GAP_DH"/>
    <property type="match status" value="1"/>
</dbReference>
<name>A0A1F8FAG6_9BACT</name>
<evidence type="ECO:0000313" key="8">
    <source>
        <dbReference type="EMBL" id="OGN10184.1"/>
    </source>
</evidence>
<dbReference type="Gene3D" id="3.30.360.10">
    <property type="entry name" value="Dihydrodipicolinate Reductase, domain 2"/>
    <property type="match status" value="1"/>
</dbReference>
<feature type="active site" description="Nucleophile" evidence="2">
    <location>
        <position position="153"/>
    </location>
</feature>
<evidence type="ECO:0000256" key="4">
    <source>
        <dbReference type="PIRSR" id="PIRSR000149-3"/>
    </source>
</evidence>
<feature type="binding site" evidence="3">
    <location>
        <begin position="213"/>
        <end position="214"/>
    </location>
    <ligand>
        <name>D-glyceraldehyde 3-phosphate</name>
        <dbReference type="ChEBI" id="CHEBI:59776"/>
    </ligand>
</feature>
<dbReference type="Gene3D" id="3.40.50.720">
    <property type="entry name" value="NAD(P)-binding Rossmann-like Domain"/>
    <property type="match status" value="1"/>
</dbReference>
<evidence type="ECO:0000256" key="1">
    <source>
        <dbReference type="ARBA" id="ARBA00023002"/>
    </source>
</evidence>
<organism evidence="8 9">
    <name type="scientific">Candidatus Yanofskybacteria bacterium RIFCSPHIGHO2_02_FULL_41_11</name>
    <dbReference type="NCBI Taxonomy" id="1802675"/>
    <lineage>
        <taxon>Bacteria</taxon>
        <taxon>Candidatus Yanofskyibacteriota</taxon>
    </lineage>
</organism>
<protein>
    <submittedName>
        <fullName evidence="8">Type I glyceraldehyde-3-phosphate dehydrogenase</fullName>
    </submittedName>
</protein>
<dbReference type="SUPFAM" id="SSF51735">
    <property type="entry name" value="NAD(P)-binding Rossmann-fold domains"/>
    <property type="match status" value="1"/>
</dbReference>
<evidence type="ECO:0000256" key="2">
    <source>
        <dbReference type="PIRSR" id="PIRSR000149-1"/>
    </source>
</evidence>
<feature type="binding site" evidence="4">
    <location>
        <begin position="11"/>
        <end position="12"/>
    </location>
    <ligand>
        <name>NAD(+)</name>
        <dbReference type="ChEBI" id="CHEBI:57540"/>
    </ligand>
</feature>
<dbReference type="SUPFAM" id="SSF55347">
    <property type="entry name" value="Glyceraldehyde-3-phosphate dehydrogenase-like, C-terminal domain"/>
    <property type="match status" value="1"/>
</dbReference>
<dbReference type="AlphaFoldDB" id="A0A1F8FAG6"/>
<feature type="domain" description="Glyceraldehyde 3-phosphate dehydrogenase NAD(P) binding" evidence="7">
    <location>
        <begin position="2"/>
        <end position="153"/>
    </location>
</feature>
<feature type="binding site" evidence="4">
    <location>
        <position position="33"/>
    </location>
    <ligand>
        <name>NAD(+)</name>
        <dbReference type="ChEBI" id="CHEBI:57540"/>
    </ligand>
</feature>
<evidence type="ECO:0000259" key="7">
    <source>
        <dbReference type="SMART" id="SM00846"/>
    </source>
</evidence>
<evidence type="ECO:0000256" key="5">
    <source>
        <dbReference type="PIRSR" id="PIRSR000149-4"/>
    </source>
</evidence>
<dbReference type="GO" id="GO:0016620">
    <property type="term" value="F:oxidoreductase activity, acting on the aldehyde or oxo group of donors, NAD or NADP as acceptor"/>
    <property type="evidence" value="ECO:0007669"/>
    <property type="project" value="InterPro"/>
</dbReference>
<dbReference type="Pfam" id="PF00044">
    <property type="entry name" value="Gp_dh_N"/>
    <property type="match status" value="1"/>
</dbReference>